<dbReference type="EMBL" id="LWUJ01000010">
    <property type="protein sequence ID" value="OAL10572.1"/>
    <property type="molecule type" value="Genomic_DNA"/>
</dbReference>
<keyword evidence="2" id="KW-1185">Reference proteome</keyword>
<accession>A0A1A9QDA5</accession>
<proteinExistence type="predicted"/>
<dbReference type="STRING" id="432608.A6V39_00710"/>
<protein>
    <submittedName>
        <fullName evidence="1">Uncharacterized protein</fullName>
    </submittedName>
</protein>
<dbReference type="Proteomes" id="UP000077623">
    <property type="component" value="Unassembled WGS sequence"/>
</dbReference>
<organism evidence="1 2">
    <name type="scientific">Candidatus Mycoplasma haematobovis</name>
    <dbReference type="NCBI Taxonomy" id="432608"/>
    <lineage>
        <taxon>Bacteria</taxon>
        <taxon>Bacillati</taxon>
        <taxon>Mycoplasmatota</taxon>
        <taxon>Mollicutes</taxon>
        <taxon>Mycoplasmataceae</taxon>
        <taxon>Mycoplasma</taxon>
    </lineage>
</organism>
<gene>
    <name evidence="1" type="ORF">A6V39_00710</name>
</gene>
<comment type="caution">
    <text evidence="1">The sequence shown here is derived from an EMBL/GenBank/DDBJ whole genome shotgun (WGS) entry which is preliminary data.</text>
</comment>
<dbReference type="AlphaFoldDB" id="A0A1A9QDA5"/>
<reference evidence="2" key="1">
    <citation type="submission" date="2016-04" db="EMBL/GenBank/DDBJ databases">
        <authorList>
            <person name="Quiroz-Castaneda R.E."/>
            <person name="Martinez-Ocampo F."/>
        </authorList>
    </citation>
    <scope>NUCLEOTIDE SEQUENCE [LARGE SCALE GENOMIC DNA]</scope>
    <source>
        <strain evidence="2">INIFAP01</strain>
    </source>
</reference>
<evidence type="ECO:0000313" key="1">
    <source>
        <dbReference type="EMBL" id="OAL10572.1"/>
    </source>
</evidence>
<sequence length="193" mass="21433">MPISKAGKIVIGALATGGVSGAGAYLHHILTKPTIKDKLEGTLIGKDETSIWQARVTKLTSDNAIISETLKAINSGGDNKATKIQNWCEINLRNTFISEENKGFKEIQKYCAYNIKEKAGTVIEINSWDNTRNNAKLKDQTNNIQLSPSMSKVKSELTSKQDALKEWCKEVYEKPFKGEKDQDYLDTKAYCVA</sequence>
<dbReference type="RefSeq" id="WP_187149807.1">
    <property type="nucleotide sequence ID" value="NZ_LWUJ01000010.1"/>
</dbReference>
<evidence type="ECO:0000313" key="2">
    <source>
        <dbReference type="Proteomes" id="UP000077623"/>
    </source>
</evidence>
<name>A0A1A9QDA5_9MOLU</name>